<dbReference type="InterPro" id="IPR001279">
    <property type="entry name" value="Metallo-B-lactamas"/>
</dbReference>
<accession>A0ABU5DDR1</accession>
<evidence type="ECO:0000313" key="3">
    <source>
        <dbReference type="Proteomes" id="UP001285263"/>
    </source>
</evidence>
<dbReference type="InterPro" id="IPR036866">
    <property type="entry name" value="RibonucZ/Hydroxyglut_hydro"/>
</dbReference>
<dbReference type="RefSeq" id="WP_320422313.1">
    <property type="nucleotide sequence ID" value="NZ_JAXCLA010000002.1"/>
</dbReference>
<sequence>MQSSNKPPHHRAGFFQNNYLEFKPRSLAEVLRWRREAARAGRPKPPSTPIPAVAPDLPFIQANAHAEGQQPAVTWIGHSTVLAQMGGLNVLTDPIFSERASPVQFMGPKRHQPPGLTLAQLPTIDLVMVSHNHYDHLDEASITALAKQPRGGPWFAVPLGLGDWLRRRGIEKIIELDWWDCHTMQTARGAVELMLLPAQHWSARGINDRMKTLWGGFALLAPDCHLFYAGDTGYSRDFVDIRERLAGRQLAGGGFDIALIPIGAYEPRWFMTEQHVNVEEALKIHRDLGAKRSLGVHWGTFELTDEPLDEPPAQLAAQRRALGLPDEEFFTLAIGQTQVLAPR</sequence>
<dbReference type="PIRSF" id="PIRSF038896">
    <property type="entry name" value="NAPE-PLD"/>
    <property type="match status" value="1"/>
</dbReference>
<evidence type="ECO:0000313" key="2">
    <source>
        <dbReference type="EMBL" id="MDY0744425.1"/>
    </source>
</evidence>
<protein>
    <submittedName>
        <fullName evidence="2">MBL fold metallo-hydrolase</fullName>
    </submittedName>
</protein>
<dbReference type="SUPFAM" id="SSF56281">
    <property type="entry name" value="Metallo-hydrolase/oxidoreductase"/>
    <property type="match status" value="1"/>
</dbReference>
<dbReference type="Gene3D" id="3.60.15.10">
    <property type="entry name" value="Ribonuclease Z/Hydroxyacylglutathione hydrolase-like"/>
    <property type="match status" value="1"/>
</dbReference>
<evidence type="ECO:0000259" key="1">
    <source>
        <dbReference type="Pfam" id="PF12706"/>
    </source>
</evidence>
<keyword evidence="3" id="KW-1185">Reference proteome</keyword>
<reference evidence="2 3" key="1">
    <citation type="submission" date="2023-11" db="EMBL/GenBank/DDBJ databases">
        <title>Paucibacter sp. nov., isolated from fresh soil in Korea.</title>
        <authorList>
            <person name="Le N.T.T."/>
        </authorList>
    </citation>
    <scope>NUCLEOTIDE SEQUENCE [LARGE SCALE GENOMIC DNA]</scope>
    <source>
        <strain evidence="2 3">R3-3</strain>
    </source>
</reference>
<dbReference type="EMBL" id="JAXCLA010000002">
    <property type="protein sequence ID" value="MDY0744425.1"/>
    <property type="molecule type" value="Genomic_DNA"/>
</dbReference>
<dbReference type="PANTHER" id="PTHR15032:SF4">
    <property type="entry name" value="N-ACYL-PHOSPHATIDYLETHANOLAMINE-HYDROLYZING PHOSPHOLIPASE D"/>
    <property type="match status" value="1"/>
</dbReference>
<dbReference type="Pfam" id="PF12706">
    <property type="entry name" value="Lactamase_B_2"/>
    <property type="match status" value="1"/>
</dbReference>
<dbReference type="PANTHER" id="PTHR15032">
    <property type="entry name" value="N-ACYL-PHOSPHATIDYLETHANOLAMINE-HYDROLYZING PHOSPHOLIPASE D"/>
    <property type="match status" value="1"/>
</dbReference>
<proteinExistence type="predicted"/>
<comment type="caution">
    <text evidence="2">The sequence shown here is derived from an EMBL/GenBank/DDBJ whole genome shotgun (WGS) entry which is preliminary data.</text>
</comment>
<organism evidence="2 3">
    <name type="scientific">Roseateles agri</name>
    <dbReference type="NCBI Taxonomy" id="3098619"/>
    <lineage>
        <taxon>Bacteria</taxon>
        <taxon>Pseudomonadati</taxon>
        <taxon>Pseudomonadota</taxon>
        <taxon>Betaproteobacteria</taxon>
        <taxon>Burkholderiales</taxon>
        <taxon>Sphaerotilaceae</taxon>
        <taxon>Roseateles</taxon>
    </lineage>
</organism>
<name>A0ABU5DDR1_9BURK</name>
<dbReference type="InterPro" id="IPR024884">
    <property type="entry name" value="NAPE-PLD"/>
</dbReference>
<feature type="domain" description="Metallo-beta-lactamase" evidence="1">
    <location>
        <begin position="89"/>
        <end position="298"/>
    </location>
</feature>
<dbReference type="Proteomes" id="UP001285263">
    <property type="component" value="Unassembled WGS sequence"/>
</dbReference>
<gene>
    <name evidence="2" type="ORF">SNE35_07900</name>
</gene>